<dbReference type="InterPro" id="IPR000953">
    <property type="entry name" value="Chromo/chromo_shadow_dom"/>
</dbReference>
<protein>
    <recommendedName>
        <fullName evidence="2">Chromo domain-containing protein</fullName>
    </recommendedName>
</protein>
<dbReference type="SUPFAM" id="SSF54160">
    <property type="entry name" value="Chromo domain-like"/>
    <property type="match status" value="1"/>
</dbReference>
<accession>A0ABR3MX77</accession>
<evidence type="ECO:0000259" key="2">
    <source>
        <dbReference type="PROSITE" id="PS50013"/>
    </source>
</evidence>
<sequence length="220" mass="24472">MSTAASSEPSPPAPEPVPLLWCCGPPCPYLSRSSSSPSVRVLIDSGASGNFISSLSLRRFQLPYLPGNNVYQITTIQRKSLGRDEPPPPNPPEIISDDIYTVREILDSRQRGGHLQYLIDWEGYGPEERSWTNRDDILDPSRTSIASIRTVLLPDPVGTAMRVWHSTCHHYTRMTLNPAQACAHGIRPVTIIRAFHCTPHGLSSLPGVFTLNFKHYETQK</sequence>
<dbReference type="PROSITE" id="PS50013">
    <property type="entry name" value="CHROMO_2"/>
    <property type="match status" value="1"/>
</dbReference>
<evidence type="ECO:0000256" key="1">
    <source>
        <dbReference type="ARBA" id="ARBA00004123"/>
    </source>
</evidence>
<gene>
    <name evidence="3" type="ORF">QQF64_031506</name>
</gene>
<dbReference type="InterPro" id="IPR016197">
    <property type="entry name" value="Chromo-like_dom_sf"/>
</dbReference>
<feature type="domain" description="Chromo" evidence="2">
    <location>
        <begin position="100"/>
        <end position="140"/>
    </location>
</feature>
<dbReference type="InterPro" id="IPR023780">
    <property type="entry name" value="Chromo_domain"/>
</dbReference>
<comment type="subcellular location">
    <subcellularLocation>
        <location evidence="1">Nucleus</location>
    </subcellularLocation>
</comment>
<dbReference type="Proteomes" id="UP001558613">
    <property type="component" value="Unassembled WGS sequence"/>
</dbReference>
<dbReference type="Gene3D" id="2.40.50.40">
    <property type="match status" value="1"/>
</dbReference>
<name>A0ABR3MX77_9TELE</name>
<evidence type="ECO:0000313" key="4">
    <source>
        <dbReference type="Proteomes" id="UP001558613"/>
    </source>
</evidence>
<comment type="caution">
    <text evidence="3">The sequence shown here is derived from an EMBL/GenBank/DDBJ whole genome shotgun (WGS) entry which is preliminary data.</text>
</comment>
<organism evidence="3 4">
    <name type="scientific">Cirrhinus molitorella</name>
    <name type="common">mud carp</name>
    <dbReference type="NCBI Taxonomy" id="172907"/>
    <lineage>
        <taxon>Eukaryota</taxon>
        <taxon>Metazoa</taxon>
        <taxon>Chordata</taxon>
        <taxon>Craniata</taxon>
        <taxon>Vertebrata</taxon>
        <taxon>Euteleostomi</taxon>
        <taxon>Actinopterygii</taxon>
        <taxon>Neopterygii</taxon>
        <taxon>Teleostei</taxon>
        <taxon>Ostariophysi</taxon>
        <taxon>Cypriniformes</taxon>
        <taxon>Cyprinidae</taxon>
        <taxon>Labeoninae</taxon>
        <taxon>Labeonini</taxon>
        <taxon>Cirrhinus</taxon>
    </lineage>
</organism>
<dbReference type="EMBL" id="JAYMGO010000008">
    <property type="protein sequence ID" value="KAL1269217.1"/>
    <property type="molecule type" value="Genomic_DNA"/>
</dbReference>
<keyword evidence="4" id="KW-1185">Reference proteome</keyword>
<proteinExistence type="predicted"/>
<evidence type="ECO:0000313" key="3">
    <source>
        <dbReference type="EMBL" id="KAL1269217.1"/>
    </source>
</evidence>
<reference evidence="3 4" key="1">
    <citation type="submission" date="2023-09" db="EMBL/GenBank/DDBJ databases">
        <authorList>
            <person name="Wang M."/>
        </authorList>
    </citation>
    <scope>NUCLEOTIDE SEQUENCE [LARGE SCALE GENOMIC DNA]</scope>
    <source>
        <strain evidence="3">GT-2023</strain>
        <tissue evidence="3">Liver</tissue>
    </source>
</reference>
<dbReference type="Pfam" id="PF00385">
    <property type="entry name" value="Chromo"/>
    <property type="match status" value="1"/>
</dbReference>